<protein>
    <submittedName>
        <fullName evidence="2">Uncharacterized protein</fullName>
    </submittedName>
</protein>
<reference evidence="2" key="1">
    <citation type="submission" date="2023-05" db="EMBL/GenBank/DDBJ databases">
        <title>Nepenthes gracilis genome sequencing.</title>
        <authorList>
            <person name="Fukushima K."/>
        </authorList>
    </citation>
    <scope>NUCLEOTIDE SEQUENCE</scope>
    <source>
        <strain evidence="2">SING2019-196</strain>
    </source>
</reference>
<accession>A0AAD3T8S8</accession>
<keyword evidence="3" id="KW-1185">Reference proteome</keyword>
<dbReference type="EMBL" id="BSYO01000028">
    <property type="protein sequence ID" value="GMH24922.1"/>
    <property type="molecule type" value="Genomic_DNA"/>
</dbReference>
<feature type="region of interest" description="Disordered" evidence="1">
    <location>
        <begin position="1"/>
        <end position="97"/>
    </location>
</feature>
<evidence type="ECO:0000313" key="3">
    <source>
        <dbReference type="Proteomes" id="UP001279734"/>
    </source>
</evidence>
<evidence type="ECO:0000313" key="2">
    <source>
        <dbReference type="EMBL" id="GMH24922.1"/>
    </source>
</evidence>
<name>A0AAD3T8S8_NEPGR</name>
<comment type="caution">
    <text evidence="2">The sequence shown here is derived from an EMBL/GenBank/DDBJ whole genome shotgun (WGS) entry which is preliminary data.</text>
</comment>
<feature type="compositionally biased region" description="Gly residues" evidence="1">
    <location>
        <begin position="88"/>
        <end position="97"/>
    </location>
</feature>
<dbReference type="Proteomes" id="UP001279734">
    <property type="component" value="Unassembled WGS sequence"/>
</dbReference>
<evidence type="ECO:0000256" key="1">
    <source>
        <dbReference type="SAM" id="MobiDB-lite"/>
    </source>
</evidence>
<organism evidence="2 3">
    <name type="scientific">Nepenthes gracilis</name>
    <name type="common">Slender pitcher plant</name>
    <dbReference type="NCBI Taxonomy" id="150966"/>
    <lineage>
        <taxon>Eukaryota</taxon>
        <taxon>Viridiplantae</taxon>
        <taxon>Streptophyta</taxon>
        <taxon>Embryophyta</taxon>
        <taxon>Tracheophyta</taxon>
        <taxon>Spermatophyta</taxon>
        <taxon>Magnoliopsida</taxon>
        <taxon>eudicotyledons</taxon>
        <taxon>Gunneridae</taxon>
        <taxon>Pentapetalae</taxon>
        <taxon>Caryophyllales</taxon>
        <taxon>Nepenthaceae</taxon>
        <taxon>Nepenthes</taxon>
    </lineage>
</organism>
<dbReference type="AlphaFoldDB" id="A0AAD3T8S8"/>
<sequence length="119" mass="12318">MRTSWEDSVASAEAENVGSASSDNHGVGSTARPTKSTYIPPHLRNRHQSSEPAAPSFSGPPSSNDRLGFGGSASGSRIGGSRQDHGRGGGYGGGGRSGGWNNGIALFYLLENIFSREPI</sequence>
<feature type="compositionally biased region" description="Low complexity" evidence="1">
    <location>
        <begin position="50"/>
        <end position="63"/>
    </location>
</feature>
<gene>
    <name evidence="2" type="ORF">Nepgr_026765</name>
</gene>
<proteinExistence type="predicted"/>